<accession>A0A022KXR6</accession>
<evidence type="ECO:0000313" key="8">
    <source>
        <dbReference type="EMBL" id="EYT49312.1"/>
    </source>
</evidence>
<dbReference type="HOGENOM" id="CLU_026673_11_5_11"/>
<dbReference type="PROSITE" id="PS00059">
    <property type="entry name" value="ADH_ZINC"/>
    <property type="match status" value="1"/>
</dbReference>
<keyword evidence="5" id="KW-0560">Oxidoreductase</keyword>
<name>A0A022KXR6_9MICO</name>
<dbReference type="CDD" id="cd05285">
    <property type="entry name" value="sorbitol_DH"/>
    <property type="match status" value="1"/>
</dbReference>
<dbReference type="Gene3D" id="3.90.180.10">
    <property type="entry name" value="Medium-chain alcohol dehydrogenases, catalytic domain"/>
    <property type="match status" value="1"/>
</dbReference>
<dbReference type="SUPFAM" id="SSF51735">
    <property type="entry name" value="NAD(P)-binding Rossmann-fold domains"/>
    <property type="match status" value="1"/>
</dbReference>
<dbReference type="SMART" id="SM00829">
    <property type="entry name" value="PKS_ER"/>
    <property type="match status" value="1"/>
</dbReference>
<evidence type="ECO:0000256" key="4">
    <source>
        <dbReference type="ARBA" id="ARBA00022833"/>
    </source>
</evidence>
<dbReference type="InterPro" id="IPR013154">
    <property type="entry name" value="ADH-like_N"/>
</dbReference>
<dbReference type="SUPFAM" id="SSF50129">
    <property type="entry name" value="GroES-like"/>
    <property type="match status" value="1"/>
</dbReference>
<reference evidence="8 9" key="1">
    <citation type="journal article" date="2013" name="Genome Announc.">
        <title>Draft genome sequence of an Actinobacterium, Brachybacterium muris strain UCD-AY4.</title>
        <authorList>
            <person name="Lo J.R."/>
            <person name="Lang J.M."/>
            <person name="Darling A.E."/>
            <person name="Eisen J.A."/>
            <person name="Coil D.A."/>
        </authorList>
    </citation>
    <scope>NUCLEOTIDE SEQUENCE [LARGE SCALE GENOMIC DNA]</scope>
    <source>
        <strain evidence="8 9">UCD-AY4</strain>
    </source>
</reference>
<keyword evidence="4 6" id="KW-0862">Zinc</keyword>
<evidence type="ECO:0000256" key="3">
    <source>
        <dbReference type="ARBA" id="ARBA00022723"/>
    </source>
</evidence>
<comment type="caution">
    <text evidence="8">The sequence shown here is derived from an EMBL/GenBank/DDBJ whole genome shotgun (WGS) entry which is preliminary data.</text>
</comment>
<dbReference type="InterPro" id="IPR045306">
    <property type="entry name" value="SDH-like"/>
</dbReference>
<dbReference type="PANTHER" id="PTHR43161">
    <property type="entry name" value="SORBITOL DEHYDROGENASE"/>
    <property type="match status" value="1"/>
</dbReference>
<comment type="similarity">
    <text evidence="2 6">Belongs to the zinc-containing alcohol dehydrogenase family.</text>
</comment>
<evidence type="ECO:0000259" key="7">
    <source>
        <dbReference type="SMART" id="SM00829"/>
    </source>
</evidence>
<protein>
    <submittedName>
        <fullName evidence="8">Sorbitol dehydrogenase</fullName>
    </submittedName>
</protein>
<dbReference type="InterPro" id="IPR013149">
    <property type="entry name" value="ADH-like_C"/>
</dbReference>
<dbReference type="AlphaFoldDB" id="A0A022KXR6"/>
<proteinExistence type="inferred from homology"/>
<organism evidence="8 9">
    <name type="scientific">Brachybacterium muris UCD-AY4</name>
    <dbReference type="NCBI Taxonomy" id="1249481"/>
    <lineage>
        <taxon>Bacteria</taxon>
        <taxon>Bacillati</taxon>
        <taxon>Actinomycetota</taxon>
        <taxon>Actinomycetes</taxon>
        <taxon>Micrococcales</taxon>
        <taxon>Dermabacteraceae</taxon>
        <taxon>Brachybacterium</taxon>
    </lineage>
</organism>
<evidence type="ECO:0000256" key="5">
    <source>
        <dbReference type="ARBA" id="ARBA00023002"/>
    </source>
</evidence>
<dbReference type="InterPro" id="IPR020843">
    <property type="entry name" value="ER"/>
</dbReference>
<dbReference type="EMBL" id="AORC01000009">
    <property type="protein sequence ID" value="EYT49312.1"/>
    <property type="molecule type" value="Genomic_DNA"/>
</dbReference>
<comment type="cofactor">
    <cofactor evidence="1 6">
        <name>Zn(2+)</name>
        <dbReference type="ChEBI" id="CHEBI:29105"/>
    </cofactor>
</comment>
<sequence length="356" mass="37055">MTTPPGVPATMRAAVLHGVDDVRIEDVPVPPIGEHQVLVQVAAVGVCGSDVHYHRQGRIADFVVEEPMILGHEASGVIVAVGPAVAQERVGQRVSIEPQHPCRRCEFCRTGRYNLCPHMEFYATPPIHGAFAEYAVIDADFAHPIPEAMSWEAAALCEPLSVGVWACGKAGIGVGGSVLIAGAGPIGLIIAQTARALGASRVILSDPAPLRREAAQAARFSEVLDPGAPATGGSATGGASPAQVDAFIDASGAEPAVRAGMRTVRPGGRVVLVGMGADEMTLPVSTILTREIVLTGVFRYASTWPTAIALVASGAVDLDSLVTARFGLADVERALEMATRPEHRKVLVLPSDLLTV</sequence>
<dbReference type="OrthoDB" id="9797931at2"/>
<evidence type="ECO:0000313" key="9">
    <source>
        <dbReference type="Proteomes" id="UP000019754"/>
    </source>
</evidence>
<dbReference type="InterPro" id="IPR011032">
    <property type="entry name" value="GroES-like_sf"/>
</dbReference>
<dbReference type="Gene3D" id="3.40.50.720">
    <property type="entry name" value="NAD(P)-binding Rossmann-like Domain"/>
    <property type="match status" value="1"/>
</dbReference>
<dbReference type="STRING" id="1249481.D641_0107700"/>
<dbReference type="Pfam" id="PF00107">
    <property type="entry name" value="ADH_zinc_N"/>
    <property type="match status" value="1"/>
</dbReference>
<keyword evidence="9" id="KW-1185">Reference proteome</keyword>
<dbReference type="RefSeq" id="WP_017823074.1">
    <property type="nucleotide sequence ID" value="NZ_AORC01000009.1"/>
</dbReference>
<gene>
    <name evidence="8" type="ORF">D641_0107700</name>
</gene>
<dbReference type="Pfam" id="PF08240">
    <property type="entry name" value="ADH_N"/>
    <property type="match status" value="1"/>
</dbReference>
<dbReference type="InterPro" id="IPR036291">
    <property type="entry name" value="NAD(P)-bd_dom_sf"/>
</dbReference>
<dbReference type="GO" id="GO:0008270">
    <property type="term" value="F:zinc ion binding"/>
    <property type="evidence" value="ECO:0007669"/>
    <property type="project" value="InterPro"/>
</dbReference>
<dbReference type="GO" id="GO:0016616">
    <property type="term" value="F:oxidoreductase activity, acting on the CH-OH group of donors, NAD or NADP as acceptor"/>
    <property type="evidence" value="ECO:0007669"/>
    <property type="project" value="InterPro"/>
</dbReference>
<evidence type="ECO:0000256" key="2">
    <source>
        <dbReference type="ARBA" id="ARBA00008072"/>
    </source>
</evidence>
<dbReference type="InterPro" id="IPR002328">
    <property type="entry name" value="ADH_Zn_CS"/>
</dbReference>
<evidence type="ECO:0000256" key="6">
    <source>
        <dbReference type="RuleBase" id="RU361277"/>
    </source>
</evidence>
<keyword evidence="3 6" id="KW-0479">Metal-binding</keyword>
<feature type="domain" description="Enoyl reductase (ER)" evidence="7">
    <location>
        <begin position="18"/>
        <end position="348"/>
    </location>
</feature>
<evidence type="ECO:0000256" key="1">
    <source>
        <dbReference type="ARBA" id="ARBA00001947"/>
    </source>
</evidence>
<dbReference type="PANTHER" id="PTHR43161:SF9">
    <property type="entry name" value="SORBITOL DEHYDROGENASE"/>
    <property type="match status" value="1"/>
</dbReference>
<dbReference type="Proteomes" id="UP000019754">
    <property type="component" value="Unassembled WGS sequence"/>
</dbReference>